<evidence type="ECO:0000313" key="3">
    <source>
        <dbReference type="EMBL" id="KIM62810.1"/>
    </source>
</evidence>
<reference evidence="3 4" key="1">
    <citation type="submission" date="2014-04" db="EMBL/GenBank/DDBJ databases">
        <authorList>
            <consortium name="DOE Joint Genome Institute"/>
            <person name="Kuo A."/>
            <person name="Kohler A."/>
            <person name="Nagy L.G."/>
            <person name="Floudas D."/>
            <person name="Copeland A."/>
            <person name="Barry K.W."/>
            <person name="Cichocki N."/>
            <person name="Veneault-Fourrey C."/>
            <person name="LaButti K."/>
            <person name="Lindquist E.A."/>
            <person name="Lipzen A."/>
            <person name="Lundell T."/>
            <person name="Morin E."/>
            <person name="Murat C."/>
            <person name="Sun H."/>
            <person name="Tunlid A."/>
            <person name="Henrissat B."/>
            <person name="Grigoriev I.V."/>
            <person name="Hibbett D.S."/>
            <person name="Martin F."/>
            <person name="Nordberg H.P."/>
            <person name="Cantor M.N."/>
            <person name="Hua S.X."/>
        </authorList>
    </citation>
    <scope>NUCLEOTIDE SEQUENCE [LARGE SCALE GENOMIC DNA]</scope>
    <source>
        <strain evidence="3 4">Foug A</strain>
    </source>
</reference>
<dbReference type="GO" id="GO:0016491">
    <property type="term" value="F:oxidoreductase activity"/>
    <property type="evidence" value="ECO:0007669"/>
    <property type="project" value="InterPro"/>
</dbReference>
<dbReference type="OrthoDB" id="412788at2759"/>
<gene>
    <name evidence="3" type="ORF">SCLCIDRAFT_1174894</name>
</gene>
<dbReference type="EMBL" id="KN822039">
    <property type="protein sequence ID" value="KIM62810.1"/>
    <property type="molecule type" value="Genomic_DNA"/>
</dbReference>
<reference evidence="4" key="2">
    <citation type="submission" date="2015-01" db="EMBL/GenBank/DDBJ databases">
        <title>Evolutionary Origins and Diversification of the Mycorrhizal Mutualists.</title>
        <authorList>
            <consortium name="DOE Joint Genome Institute"/>
            <consortium name="Mycorrhizal Genomics Consortium"/>
            <person name="Kohler A."/>
            <person name="Kuo A."/>
            <person name="Nagy L.G."/>
            <person name="Floudas D."/>
            <person name="Copeland A."/>
            <person name="Barry K.W."/>
            <person name="Cichocki N."/>
            <person name="Veneault-Fourrey C."/>
            <person name="LaButti K."/>
            <person name="Lindquist E.A."/>
            <person name="Lipzen A."/>
            <person name="Lundell T."/>
            <person name="Morin E."/>
            <person name="Murat C."/>
            <person name="Riley R."/>
            <person name="Ohm R."/>
            <person name="Sun H."/>
            <person name="Tunlid A."/>
            <person name="Henrissat B."/>
            <person name="Grigoriev I.V."/>
            <person name="Hibbett D.S."/>
            <person name="Martin F."/>
        </authorList>
    </citation>
    <scope>NUCLEOTIDE SEQUENCE [LARGE SCALE GENOMIC DNA]</scope>
    <source>
        <strain evidence="4">Foug A</strain>
    </source>
</reference>
<dbReference type="InParanoid" id="A0A0C3DQ72"/>
<feature type="region of interest" description="Disordered" evidence="2">
    <location>
        <begin position="61"/>
        <end position="93"/>
    </location>
</feature>
<dbReference type="AlphaFoldDB" id="A0A0C3DQ72"/>
<proteinExistence type="inferred from homology"/>
<sequence length="109" mass="12677">MSRSDARGKEHKYTIDTAVQNRHLAKHIIFINDEEIKAKYYLECMELLRVVVFDHTIRRRRPGTLDGPQMRQPVPHEHVDRTPTSSISRVHKHFPPSEASDLLLVVSKP</sequence>
<dbReference type="PANTHER" id="PTHR34598:SF3">
    <property type="entry name" value="OXIDOREDUCTASE AN1597"/>
    <property type="match status" value="1"/>
</dbReference>
<organism evidence="3 4">
    <name type="scientific">Scleroderma citrinum Foug A</name>
    <dbReference type="NCBI Taxonomy" id="1036808"/>
    <lineage>
        <taxon>Eukaryota</taxon>
        <taxon>Fungi</taxon>
        <taxon>Dikarya</taxon>
        <taxon>Basidiomycota</taxon>
        <taxon>Agaricomycotina</taxon>
        <taxon>Agaricomycetes</taxon>
        <taxon>Agaricomycetidae</taxon>
        <taxon>Boletales</taxon>
        <taxon>Sclerodermatineae</taxon>
        <taxon>Sclerodermataceae</taxon>
        <taxon>Scleroderma</taxon>
    </lineage>
</organism>
<name>A0A0C3DQ72_9AGAM</name>
<dbReference type="PANTHER" id="PTHR34598">
    <property type="entry name" value="BLL6449 PROTEIN"/>
    <property type="match status" value="1"/>
</dbReference>
<dbReference type="InterPro" id="IPR044053">
    <property type="entry name" value="AsaB-like"/>
</dbReference>
<evidence type="ECO:0000256" key="2">
    <source>
        <dbReference type="SAM" id="MobiDB-lite"/>
    </source>
</evidence>
<protein>
    <submittedName>
        <fullName evidence="3">Uncharacterized protein</fullName>
    </submittedName>
</protein>
<evidence type="ECO:0000256" key="1">
    <source>
        <dbReference type="ARBA" id="ARBA00023604"/>
    </source>
</evidence>
<dbReference type="HOGENOM" id="CLU_2185504_0_0_1"/>
<keyword evidence="4" id="KW-1185">Reference proteome</keyword>
<comment type="similarity">
    <text evidence="1">Belongs to the asaB hydroxylase/desaturase family.</text>
</comment>
<dbReference type="Proteomes" id="UP000053989">
    <property type="component" value="Unassembled WGS sequence"/>
</dbReference>
<evidence type="ECO:0000313" key="4">
    <source>
        <dbReference type="Proteomes" id="UP000053989"/>
    </source>
</evidence>
<accession>A0A0C3DQ72</accession>
<dbReference type="STRING" id="1036808.A0A0C3DQ72"/>